<evidence type="ECO:0000313" key="3">
    <source>
        <dbReference type="EMBL" id="AXK79385.1"/>
    </source>
</evidence>
<keyword evidence="4" id="KW-1185">Reference proteome</keyword>
<dbReference type="SUPFAM" id="SSF53850">
    <property type="entry name" value="Periplasmic binding protein-like II"/>
    <property type="match status" value="1"/>
</dbReference>
<gene>
    <name evidence="3" type="ORF">DW352_01955</name>
</gene>
<dbReference type="PANTHER" id="PTHR42928">
    <property type="entry name" value="TRICARBOXYLATE-BINDING PROTEIN"/>
    <property type="match status" value="1"/>
</dbReference>
<dbReference type="EMBL" id="CP031417">
    <property type="protein sequence ID" value="AXK79385.1"/>
    <property type="molecule type" value="Genomic_DNA"/>
</dbReference>
<dbReference type="Gene3D" id="3.40.190.10">
    <property type="entry name" value="Periplasmic binding protein-like II"/>
    <property type="match status" value="1"/>
</dbReference>
<evidence type="ECO:0000256" key="2">
    <source>
        <dbReference type="SAM" id="SignalP"/>
    </source>
</evidence>
<keyword evidence="2" id="KW-0732">Signal</keyword>
<accession>A0A345ZR38</accession>
<dbReference type="KEGG" id="ptaw:DW352_01955"/>
<dbReference type="InterPro" id="IPR005064">
    <property type="entry name" value="BUG"/>
</dbReference>
<dbReference type="AlphaFoldDB" id="A0A345ZR38"/>
<dbReference type="PANTHER" id="PTHR42928:SF5">
    <property type="entry name" value="BLR1237 PROTEIN"/>
    <property type="match status" value="1"/>
</dbReference>
<protein>
    <submittedName>
        <fullName evidence="3">Tripartite tricarboxylate transporter substrate binding protein</fullName>
    </submittedName>
</protein>
<dbReference type="Gene3D" id="3.40.190.150">
    <property type="entry name" value="Bordetella uptake gene, domain 1"/>
    <property type="match status" value="1"/>
</dbReference>
<reference evidence="3 4" key="1">
    <citation type="submission" date="2018-07" db="EMBL/GenBank/DDBJ databases">
        <authorList>
            <person name="Quirk P.G."/>
            <person name="Krulwich T.A."/>
        </authorList>
    </citation>
    <scope>NUCLEOTIDE SEQUENCE [LARGE SCALE GENOMIC DNA]</scope>
    <source>
        <strain evidence="3 4">CC-BB4</strain>
    </source>
</reference>
<evidence type="ECO:0000313" key="4">
    <source>
        <dbReference type="Proteomes" id="UP000254889"/>
    </source>
</evidence>
<dbReference type="RefSeq" id="WP_115688021.1">
    <property type="nucleotide sequence ID" value="NZ_CP031417.1"/>
</dbReference>
<dbReference type="Proteomes" id="UP000254889">
    <property type="component" value="Chromosome"/>
</dbReference>
<proteinExistence type="inferred from homology"/>
<dbReference type="CDD" id="cd07012">
    <property type="entry name" value="PBP2_Bug_TTT"/>
    <property type="match status" value="1"/>
</dbReference>
<sequence length="329" mass="34178">MSTVRSILHAGMLVAAATTAIVAQPDKSAAQAWPTRPVTMVVPFTAGTTSDIIARGLAQHLSEKLGQTVVIDNRGGAGGNIGGAVVARAQNDGYTILFATTGPAATNKLMYQNMPYDPEKDLAPIGLVGKSPIIITARANAPFSTLKEYIDYAKANPDKTNGGFPGNGTLGHITGVLLQSTAGIKFGFVQYRGSAPIITDLIGKNIDIAMDSMAAYVPAVEGGQIKALAIAGPQRWSKLPNVPTASESGLPGFEAAVWYALYAPAGTPADVISKVNAATNDYLKTDKAKTFFDNLGVQSAGGSPQELKTFTAAEIAKWGPAIKAADIKF</sequence>
<dbReference type="OrthoDB" id="7375033at2"/>
<dbReference type="InterPro" id="IPR042100">
    <property type="entry name" value="Bug_dom1"/>
</dbReference>
<comment type="similarity">
    <text evidence="1">Belongs to the UPF0065 (bug) family.</text>
</comment>
<evidence type="ECO:0000256" key="1">
    <source>
        <dbReference type="ARBA" id="ARBA00006987"/>
    </source>
</evidence>
<dbReference type="PIRSF" id="PIRSF017082">
    <property type="entry name" value="YflP"/>
    <property type="match status" value="1"/>
</dbReference>
<dbReference type="Pfam" id="PF03401">
    <property type="entry name" value="TctC"/>
    <property type="match status" value="1"/>
</dbReference>
<name>A0A345ZR38_9HYPH</name>
<feature type="signal peptide" evidence="2">
    <location>
        <begin position="1"/>
        <end position="23"/>
    </location>
</feature>
<feature type="chain" id="PRO_5016774762" evidence="2">
    <location>
        <begin position="24"/>
        <end position="329"/>
    </location>
</feature>
<organism evidence="3 4">
    <name type="scientific">Pseudolabrys taiwanensis</name>
    <dbReference type="NCBI Taxonomy" id="331696"/>
    <lineage>
        <taxon>Bacteria</taxon>
        <taxon>Pseudomonadati</taxon>
        <taxon>Pseudomonadota</taxon>
        <taxon>Alphaproteobacteria</taxon>
        <taxon>Hyphomicrobiales</taxon>
        <taxon>Xanthobacteraceae</taxon>
        <taxon>Pseudolabrys</taxon>
    </lineage>
</organism>